<dbReference type="EMBL" id="JASBNA010000041">
    <property type="protein sequence ID" value="KAK7681404.1"/>
    <property type="molecule type" value="Genomic_DNA"/>
</dbReference>
<protein>
    <submittedName>
        <fullName evidence="2">Uncharacterized protein</fullName>
    </submittedName>
</protein>
<dbReference type="AlphaFoldDB" id="A0AAW0FPA3"/>
<reference evidence="2 3" key="1">
    <citation type="submission" date="2022-09" db="EMBL/GenBank/DDBJ databases">
        <authorList>
            <person name="Palmer J.M."/>
        </authorList>
    </citation>
    <scope>NUCLEOTIDE SEQUENCE [LARGE SCALE GENOMIC DNA]</scope>
    <source>
        <strain evidence="2 3">DSM 7382</strain>
    </source>
</reference>
<sequence length="126" mass="13949">MMGSFGGFTILRIYAILQQNIYAAILLSILNLGLIVGGMVWLFSQIATVVLPIQLYYFACNNTVSYPKNGDDHNAVVCEIVAFSICIFLYLIMVRECGFGLSLDRDGVLGDLFHPGKNVQIVQRIP</sequence>
<organism evidence="2 3">
    <name type="scientific">Cerrena zonata</name>
    <dbReference type="NCBI Taxonomy" id="2478898"/>
    <lineage>
        <taxon>Eukaryota</taxon>
        <taxon>Fungi</taxon>
        <taxon>Dikarya</taxon>
        <taxon>Basidiomycota</taxon>
        <taxon>Agaricomycotina</taxon>
        <taxon>Agaricomycetes</taxon>
        <taxon>Polyporales</taxon>
        <taxon>Cerrenaceae</taxon>
        <taxon>Cerrena</taxon>
    </lineage>
</organism>
<evidence type="ECO:0000313" key="2">
    <source>
        <dbReference type="EMBL" id="KAK7681404.1"/>
    </source>
</evidence>
<comment type="caution">
    <text evidence="2">The sequence shown here is derived from an EMBL/GenBank/DDBJ whole genome shotgun (WGS) entry which is preliminary data.</text>
</comment>
<keyword evidence="3" id="KW-1185">Reference proteome</keyword>
<keyword evidence="1" id="KW-0472">Membrane</keyword>
<evidence type="ECO:0000313" key="3">
    <source>
        <dbReference type="Proteomes" id="UP001385951"/>
    </source>
</evidence>
<keyword evidence="1" id="KW-1133">Transmembrane helix</keyword>
<keyword evidence="1" id="KW-0812">Transmembrane</keyword>
<evidence type="ECO:0000256" key="1">
    <source>
        <dbReference type="SAM" id="Phobius"/>
    </source>
</evidence>
<proteinExistence type="predicted"/>
<feature type="transmembrane region" description="Helical" evidence="1">
    <location>
        <begin position="21"/>
        <end position="43"/>
    </location>
</feature>
<gene>
    <name evidence="2" type="ORF">QCA50_015496</name>
</gene>
<accession>A0AAW0FPA3</accession>
<dbReference type="Proteomes" id="UP001385951">
    <property type="component" value="Unassembled WGS sequence"/>
</dbReference>
<feature type="transmembrane region" description="Helical" evidence="1">
    <location>
        <begin position="74"/>
        <end position="93"/>
    </location>
</feature>
<name>A0AAW0FPA3_9APHY</name>